<dbReference type="PROSITE" id="PS51257">
    <property type="entry name" value="PROKAR_LIPOPROTEIN"/>
    <property type="match status" value="1"/>
</dbReference>
<name>A0A9D0ZS10_9FIRM</name>
<keyword evidence="1" id="KW-0697">Rotamase</keyword>
<dbReference type="InterPro" id="IPR027304">
    <property type="entry name" value="Trigger_fact/SurA_dom_sf"/>
</dbReference>
<dbReference type="InterPro" id="IPR050245">
    <property type="entry name" value="PrsA_foldase"/>
</dbReference>
<dbReference type="EMBL" id="DVFV01000144">
    <property type="protein sequence ID" value="HIQ91604.1"/>
    <property type="molecule type" value="Genomic_DNA"/>
</dbReference>
<reference evidence="4" key="1">
    <citation type="submission" date="2020-10" db="EMBL/GenBank/DDBJ databases">
        <authorList>
            <person name="Gilroy R."/>
        </authorList>
    </citation>
    <scope>NUCLEOTIDE SEQUENCE</scope>
    <source>
        <strain evidence="4">CHK147-3167</strain>
    </source>
</reference>
<dbReference type="SUPFAM" id="SSF54534">
    <property type="entry name" value="FKBP-like"/>
    <property type="match status" value="1"/>
</dbReference>
<keyword evidence="2" id="KW-0732">Signal</keyword>
<evidence type="ECO:0000256" key="1">
    <source>
        <dbReference type="PROSITE-ProRule" id="PRU00278"/>
    </source>
</evidence>
<dbReference type="PROSITE" id="PS50198">
    <property type="entry name" value="PPIC_PPIASE_2"/>
    <property type="match status" value="1"/>
</dbReference>
<evidence type="ECO:0000313" key="4">
    <source>
        <dbReference type="EMBL" id="HIQ91604.1"/>
    </source>
</evidence>
<protein>
    <submittedName>
        <fullName evidence="4">Peptidylprolyl isomerase</fullName>
    </submittedName>
</protein>
<feature type="domain" description="PpiC" evidence="3">
    <location>
        <begin position="151"/>
        <end position="259"/>
    </location>
</feature>
<reference evidence="4" key="2">
    <citation type="journal article" date="2021" name="PeerJ">
        <title>Extensive microbial diversity within the chicken gut microbiome revealed by metagenomics and culture.</title>
        <authorList>
            <person name="Gilroy R."/>
            <person name="Ravi A."/>
            <person name="Getino M."/>
            <person name="Pursley I."/>
            <person name="Horton D.L."/>
            <person name="Alikhan N.F."/>
            <person name="Baker D."/>
            <person name="Gharbi K."/>
            <person name="Hall N."/>
            <person name="Watson M."/>
            <person name="Adriaenssens E.M."/>
            <person name="Foster-Nyarko E."/>
            <person name="Jarju S."/>
            <person name="Secka A."/>
            <person name="Antonio M."/>
            <person name="Oren A."/>
            <person name="Chaudhuri R.R."/>
            <person name="La Ragione R."/>
            <person name="Hildebrand F."/>
            <person name="Pallen M.J."/>
        </authorList>
    </citation>
    <scope>NUCLEOTIDE SEQUENCE</scope>
    <source>
        <strain evidence="4">CHK147-3167</strain>
    </source>
</reference>
<dbReference type="GO" id="GO:0003755">
    <property type="term" value="F:peptidyl-prolyl cis-trans isomerase activity"/>
    <property type="evidence" value="ECO:0007669"/>
    <property type="project" value="UniProtKB-KW"/>
</dbReference>
<feature type="chain" id="PRO_5038868071" evidence="2">
    <location>
        <begin position="21"/>
        <end position="333"/>
    </location>
</feature>
<dbReference type="Proteomes" id="UP000886786">
    <property type="component" value="Unassembled WGS sequence"/>
</dbReference>
<evidence type="ECO:0000313" key="5">
    <source>
        <dbReference type="Proteomes" id="UP000886786"/>
    </source>
</evidence>
<sequence>MNKKLFVVGAFALTALLVGCGNDATLKNGEEVVAELDGKTITAEDLYAELKEQGGNVTLTNMIDEFILNKEYETDEDAETYADSQLQSYKSSYESYGMNFSDALKQAGYDGEDEFKDSLILDYKKKTATEDYVKNNLKDSEIKDYYDDNIFGDIEVRHILISPNTNDDMTDDEKKEAEKKAKKEAEDIIKKLDDGEKFSDLAKKYSDDEGTASNGGKMTASYGSVVDEFWDAASKLKDKTYTEEPVETEYGYHIIYRIKQNEKPSLDKVRDDVIDDLVKEKMDNDSTLQTRALVELRKKYNLDITDSSLKKDYDESVDAALAAKSSNNTNSAN</sequence>
<proteinExistence type="predicted"/>
<feature type="signal peptide" evidence="2">
    <location>
        <begin position="1"/>
        <end position="20"/>
    </location>
</feature>
<dbReference type="InterPro" id="IPR000297">
    <property type="entry name" value="PPIase_PpiC"/>
</dbReference>
<accession>A0A9D0ZS10</accession>
<dbReference type="Gene3D" id="3.10.50.40">
    <property type="match status" value="1"/>
</dbReference>
<dbReference type="Pfam" id="PF00639">
    <property type="entry name" value="Rotamase"/>
    <property type="match status" value="1"/>
</dbReference>
<dbReference type="AlphaFoldDB" id="A0A9D0ZS10"/>
<organism evidence="4 5">
    <name type="scientific">Candidatus Coprosoma intestinipullorum</name>
    <dbReference type="NCBI Taxonomy" id="2840752"/>
    <lineage>
        <taxon>Bacteria</taxon>
        <taxon>Bacillati</taxon>
        <taxon>Bacillota</taxon>
        <taxon>Bacillota incertae sedis</taxon>
        <taxon>Candidatus Coprosoma</taxon>
    </lineage>
</organism>
<dbReference type="InterPro" id="IPR046357">
    <property type="entry name" value="PPIase_dom_sf"/>
</dbReference>
<dbReference type="PANTHER" id="PTHR47245">
    <property type="entry name" value="PEPTIDYLPROLYL ISOMERASE"/>
    <property type="match status" value="1"/>
</dbReference>
<evidence type="ECO:0000259" key="3">
    <source>
        <dbReference type="PROSITE" id="PS50198"/>
    </source>
</evidence>
<gene>
    <name evidence="4" type="ORF">IAB27_08350</name>
</gene>
<comment type="caution">
    <text evidence="4">The sequence shown here is derived from an EMBL/GenBank/DDBJ whole genome shotgun (WGS) entry which is preliminary data.</text>
</comment>
<dbReference type="SUPFAM" id="SSF109998">
    <property type="entry name" value="Triger factor/SurA peptide-binding domain-like"/>
    <property type="match status" value="1"/>
</dbReference>
<dbReference type="PANTHER" id="PTHR47245:SF2">
    <property type="entry name" value="PEPTIDYL-PROLYL CIS-TRANS ISOMERASE HP_0175-RELATED"/>
    <property type="match status" value="1"/>
</dbReference>
<evidence type="ECO:0000256" key="2">
    <source>
        <dbReference type="SAM" id="SignalP"/>
    </source>
</evidence>
<keyword evidence="1 4" id="KW-0413">Isomerase</keyword>